<name>A0A158D9W8_9BURK</name>
<dbReference type="EMBL" id="FCOI02000035">
    <property type="protein sequence ID" value="SAK90607.1"/>
    <property type="molecule type" value="Genomic_DNA"/>
</dbReference>
<accession>A0A158D9W8</accession>
<dbReference type="AlphaFoldDB" id="A0A158D9W8"/>
<organism evidence="1 2">
    <name type="scientific">Caballeronia temeraria</name>
    <dbReference type="NCBI Taxonomy" id="1777137"/>
    <lineage>
        <taxon>Bacteria</taxon>
        <taxon>Pseudomonadati</taxon>
        <taxon>Pseudomonadota</taxon>
        <taxon>Betaproteobacteria</taxon>
        <taxon>Burkholderiales</taxon>
        <taxon>Burkholderiaceae</taxon>
        <taxon>Caballeronia</taxon>
    </lineage>
</organism>
<dbReference type="Proteomes" id="UP000054624">
    <property type="component" value="Unassembled WGS sequence"/>
</dbReference>
<dbReference type="STRING" id="1777137.AWB76_06562"/>
<evidence type="ECO:0000313" key="2">
    <source>
        <dbReference type="Proteomes" id="UP000054624"/>
    </source>
</evidence>
<gene>
    <name evidence="1" type="ORF">AWB76_06562</name>
</gene>
<reference evidence="2" key="1">
    <citation type="submission" date="2016-01" db="EMBL/GenBank/DDBJ databases">
        <authorList>
            <person name="Peeters Charlotte."/>
        </authorList>
    </citation>
    <scope>NUCLEOTIDE SEQUENCE [LARGE SCALE GENOMIC DNA]</scope>
</reference>
<proteinExistence type="predicted"/>
<evidence type="ECO:0000313" key="1">
    <source>
        <dbReference type="EMBL" id="SAK90607.1"/>
    </source>
</evidence>
<sequence>MRHAFGEQHRLGAIGQIIAPELLIAFERTGRAIGVIVIEQVGEAAPRARRRLASFDERRIDSREALREKKERIAVERDVMNPLEQEEARGAGLKKLAVEERIGIEIDGAGERGLHFAIDRFDGIGRIADIDDTKREIVHCIGQHLMRHAVLDDDAHLHRFCLADRAPQRRLQRLDIERSDDLRQLREVEARIAQIELLAKEDARLSGREGKAEHGINPYVRARGCPGKR</sequence>
<keyword evidence="2" id="KW-1185">Reference proteome</keyword>
<protein>
    <submittedName>
        <fullName evidence="1">Uncharacterized protein</fullName>
    </submittedName>
</protein>